<dbReference type="RefSeq" id="WP_177719364.1">
    <property type="nucleotide sequence ID" value="NZ_JACRSQ010000003.1"/>
</dbReference>
<evidence type="ECO:0000313" key="4">
    <source>
        <dbReference type="EMBL" id="MBC8542549.1"/>
    </source>
</evidence>
<evidence type="ECO:0000313" key="5">
    <source>
        <dbReference type="Proteomes" id="UP000657006"/>
    </source>
</evidence>
<dbReference type="EMBL" id="JACRSQ010000003">
    <property type="protein sequence ID" value="MBC8542549.1"/>
    <property type="molecule type" value="Genomic_DNA"/>
</dbReference>
<feature type="chain" id="PRO_5037112128" evidence="3">
    <location>
        <begin position="23"/>
        <end position="564"/>
    </location>
</feature>
<dbReference type="Proteomes" id="UP000657006">
    <property type="component" value="Unassembled WGS sequence"/>
</dbReference>
<dbReference type="InterPro" id="IPR050490">
    <property type="entry name" value="Bact_solute-bd_prot1"/>
</dbReference>
<feature type="signal peptide" evidence="3">
    <location>
        <begin position="1"/>
        <end position="22"/>
    </location>
</feature>
<feature type="region of interest" description="Disordered" evidence="2">
    <location>
        <begin position="27"/>
        <end position="50"/>
    </location>
</feature>
<feature type="compositionally biased region" description="Low complexity" evidence="2">
    <location>
        <begin position="27"/>
        <end position="48"/>
    </location>
</feature>
<evidence type="ECO:0000256" key="2">
    <source>
        <dbReference type="SAM" id="MobiDB-lite"/>
    </source>
</evidence>
<evidence type="ECO:0000256" key="3">
    <source>
        <dbReference type="SAM" id="SignalP"/>
    </source>
</evidence>
<dbReference type="Gene3D" id="3.40.190.10">
    <property type="entry name" value="Periplasmic binding protein-like II"/>
    <property type="match status" value="2"/>
</dbReference>
<dbReference type="PANTHER" id="PTHR43649:SF33">
    <property type="entry name" value="POLYGALACTURONAN_RHAMNOGALACTURONAN-BINDING PROTEIN YTCQ"/>
    <property type="match status" value="1"/>
</dbReference>
<comment type="caution">
    <text evidence="4">The sequence shown here is derived from an EMBL/GenBank/DDBJ whole genome shotgun (WGS) entry which is preliminary data.</text>
</comment>
<organism evidence="4 5">
    <name type="scientific">Bianquea renquensis</name>
    <dbReference type="NCBI Taxonomy" id="2763661"/>
    <lineage>
        <taxon>Bacteria</taxon>
        <taxon>Bacillati</taxon>
        <taxon>Bacillota</taxon>
        <taxon>Clostridia</taxon>
        <taxon>Eubacteriales</taxon>
        <taxon>Bianqueaceae</taxon>
        <taxon>Bianquea</taxon>
    </lineage>
</organism>
<keyword evidence="1 3" id="KW-0732">Signal</keyword>
<dbReference type="PROSITE" id="PS51257">
    <property type="entry name" value="PROKAR_LIPOPROTEIN"/>
    <property type="match status" value="1"/>
</dbReference>
<evidence type="ECO:0000256" key="1">
    <source>
        <dbReference type="ARBA" id="ARBA00022729"/>
    </source>
</evidence>
<accession>A0A926DSK1</accession>
<keyword evidence="5" id="KW-1185">Reference proteome</keyword>
<sequence length="564" mass="63207">MKKFVKTVAIVLSLTMTLTALAACSNSKENDSSSSSSANNSSTVSSNSTVEEDKVHTLKILGPDPGNQYIKFSEREEYKVWGLLQDMLKENNLELELEAVPNDQYEVVIQTRMASTSLPDIANLTPIDDASILTLGKNGTIQELSELIQKYSNGNIDRMFGEVYDTAYPLITTAEGKIYWLTDLHKGSTYGGKEIPVGLGMQIRQDWLDKVNAKMPTTLAEFTDVLRTFREQDVNGNGKQDEIILVDAQYFNNGLAQIFGLGNGYVALDVINGKIVSPWYQDNIKEYFTYLNGLVNEGLIDSATLGSWDIQNQRLADNLVASWNAYDSATYLNGYVTSDSSANYVPVFTLTDAVEGSEPWKEVETSQLVWQRYCITKACTDVEGAIKFFDMIYSDEYMTILHWGVEGETYEVRDGVNYSINIGTNEDKANARKTNGSPLWGDLLPRVQLGSAYKTYDEWEEVLKGENRSDVQIQAMAKAVDYEYWYPLMLDNFLAMPTDEETESLNKILTGIQTYSDEMCMKITLGTASLDDFDTYLGELKELGLDELIAIQQARYDRFVAASK</sequence>
<proteinExistence type="predicted"/>
<dbReference type="SUPFAM" id="SSF53850">
    <property type="entry name" value="Periplasmic binding protein-like II"/>
    <property type="match status" value="1"/>
</dbReference>
<dbReference type="PANTHER" id="PTHR43649">
    <property type="entry name" value="ARABINOSE-BINDING PROTEIN-RELATED"/>
    <property type="match status" value="1"/>
</dbReference>
<name>A0A926DSK1_9FIRM</name>
<dbReference type="AlphaFoldDB" id="A0A926DSK1"/>
<gene>
    <name evidence="4" type="ORF">H8730_03175</name>
</gene>
<reference evidence="4" key="1">
    <citation type="submission" date="2020-08" db="EMBL/GenBank/DDBJ databases">
        <title>Genome public.</title>
        <authorList>
            <person name="Liu C."/>
            <person name="Sun Q."/>
        </authorList>
    </citation>
    <scope>NUCLEOTIDE SEQUENCE</scope>
    <source>
        <strain evidence="4">NSJ-32</strain>
    </source>
</reference>
<protein>
    <submittedName>
        <fullName evidence="4">Extracellular solute-binding protein</fullName>
    </submittedName>
</protein>